<gene>
    <name evidence="2" type="ORF">G647_02856</name>
</gene>
<evidence type="ECO:0000313" key="2">
    <source>
        <dbReference type="EMBL" id="ETI26079.1"/>
    </source>
</evidence>
<dbReference type="Gene3D" id="3.30.710.10">
    <property type="entry name" value="Potassium Channel Kv1.1, Chain A"/>
    <property type="match status" value="1"/>
</dbReference>
<dbReference type="InterPro" id="IPR011333">
    <property type="entry name" value="SKP1/BTB/POZ_sf"/>
</dbReference>
<dbReference type="PROSITE" id="PS50097">
    <property type="entry name" value="BTB"/>
    <property type="match status" value="1"/>
</dbReference>
<sequence length="362" mass="39456">MTFSSSTPALDTVTDLDPNGDLLLKIGKKEAPEKTRQLRISTSIMTLVSPFFKAMLRGGFQEGQLSLSETNPPSLELDVDDVEAMTTLCRIVHHDKAAQVPVHLEHIVRVATLSDMYGCQTATASWFHSQLLLRPPPTVPTFGGDIARVIRAAYLFDVPGVFYEFTKAALQYLSLAKSGEAFVEGLGDALPEGFVDAIKAAQTARLQVVRRECTDLVCKFLPPPSYGPSMTLPDGTTVNVPYVCKLQSYRQVKYIGAVHVSGLWNQSGNGGQSLDGIPVKAAIELLLQTAKMVKDDEWSCGDSYSRELLEKTHGFCLPCVRAEGQNFARVAGVKCGVHELHLDTALSAITGTMEQKPRQLQS</sequence>
<reference evidence="2 3" key="1">
    <citation type="submission" date="2013-03" db="EMBL/GenBank/DDBJ databases">
        <title>The Genome Sequence of Cladophialophora carrionii CBS 160.54.</title>
        <authorList>
            <consortium name="The Broad Institute Genomics Platform"/>
            <person name="Cuomo C."/>
            <person name="de Hoog S."/>
            <person name="Gorbushina A."/>
            <person name="Walker B."/>
            <person name="Young S.K."/>
            <person name="Zeng Q."/>
            <person name="Gargeya S."/>
            <person name="Fitzgerald M."/>
            <person name="Haas B."/>
            <person name="Abouelleil A."/>
            <person name="Allen A.W."/>
            <person name="Alvarado L."/>
            <person name="Arachchi H.M."/>
            <person name="Berlin A.M."/>
            <person name="Chapman S.B."/>
            <person name="Gainer-Dewar J."/>
            <person name="Goldberg J."/>
            <person name="Griggs A."/>
            <person name="Gujja S."/>
            <person name="Hansen M."/>
            <person name="Howarth C."/>
            <person name="Imamovic A."/>
            <person name="Ireland A."/>
            <person name="Larimer J."/>
            <person name="McCowan C."/>
            <person name="Murphy C."/>
            <person name="Pearson M."/>
            <person name="Poon T.W."/>
            <person name="Priest M."/>
            <person name="Roberts A."/>
            <person name="Saif S."/>
            <person name="Shea T."/>
            <person name="Sisk P."/>
            <person name="Sykes S."/>
            <person name="Wortman J."/>
            <person name="Nusbaum C."/>
            <person name="Birren B."/>
        </authorList>
    </citation>
    <scope>NUCLEOTIDE SEQUENCE [LARGE SCALE GENOMIC DNA]</scope>
    <source>
        <strain evidence="2 3">CBS 160.54</strain>
    </source>
</reference>
<dbReference type="AlphaFoldDB" id="V9DGQ9"/>
<dbReference type="EMBL" id="KB822703">
    <property type="protein sequence ID" value="ETI26079.1"/>
    <property type="molecule type" value="Genomic_DNA"/>
</dbReference>
<feature type="domain" description="BTB" evidence="1">
    <location>
        <begin position="20"/>
        <end position="101"/>
    </location>
</feature>
<organism evidence="2 3">
    <name type="scientific">Cladophialophora carrionii CBS 160.54</name>
    <dbReference type="NCBI Taxonomy" id="1279043"/>
    <lineage>
        <taxon>Eukaryota</taxon>
        <taxon>Fungi</taxon>
        <taxon>Dikarya</taxon>
        <taxon>Ascomycota</taxon>
        <taxon>Pezizomycotina</taxon>
        <taxon>Eurotiomycetes</taxon>
        <taxon>Chaetothyriomycetidae</taxon>
        <taxon>Chaetothyriales</taxon>
        <taxon>Herpotrichiellaceae</taxon>
        <taxon>Cladophialophora</taxon>
    </lineage>
</organism>
<dbReference type="InterPro" id="IPR000210">
    <property type="entry name" value="BTB/POZ_dom"/>
</dbReference>
<dbReference type="GeneID" id="19981349"/>
<name>V9DGQ9_9EURO</name>
<proteinExistence type="predicted"/>
<dbReference type="Proteomes" id="UP000030678">
    <property type="component" value="Unassembled WGS sequence"/>
</dbReference>
<dbReference type="OrthoDB" id="5275938at2759"/>
<protein>
    <recommendedName>
        <fullName evidence="1">BTB domain-containing protein</fullName>
    </recommendedName>
</protein>
<dbReference type="HOGENOM" id="CLU_056756_0_0_1"/>
<accession>V9DGQ9</accession>
<dbReference type="VEuPathDB" id="FungiDB:G647_02856"/>
<evidence type="ECO:0000259" key="1">
    <source>
        <dbReference type="PROSITE" id="PS50097"/>
    </source>
</evidence>
<evidence type="ECO:0000313" key="3">
    <source>
        <dbReference type="Proteomes" id="UP000030678"/>
    </source>
</evidence>
<dbReference type="RefSeq" id="XP_008725424.1">
    <property type="nucleotide sequence ID" value="XM_008727202.1"/>
</dbReference>